<dbReference type="OrthoDB" id="4772778at2"/>
<dbReference type="Gene3D" id="3.10.450.50">
    <property type="match status" value="1"/>
</dbReference>
<name>A0A6H9ZA49_9ACTN</name>
<feature type="domain" description="SnoaL-like" evidence="1">
    <location>
        <begin position="10"/>
        <end position="109"/>
    </location>
</feature>
<comment type="caution">
    <text evidence="2">The sequence shown here is derived from an EMBL/GenBank/DDBJ whole genome shotgun (WGS) entry which is preliminary data.</text>
</comment>
<evidence type="ECO:0000313" key="2">
    <source>
        <dbReference type="EMBL" id="KAB2350994.1"/>
    </source>
</evidence>
<dbReference type="RefSeq" id="WP_151559392.1">
    <property type="nucleotide sequence ID" value="NZ_WBMT01000003.1"/>
</dbReference>
<dbReference type="InterPro" id="IPR032710">
    <property type="entry name" value="NTF2-like_dom_sf"/>
</dbReference>
<accession>A0A6H9ZA49</accession>
<evidence type="ECO:0000313" key="3">
    <source>
        <dbReference type="Proteomes" id="UP000468735"/>
    </source>
</evidence>
<dbReference type="AlphaFoldDB" id="A0A6H9ZA49"/>
<proteinExistence type="predicted"/>
<dbReference type="Proteomes" id="UP000468735">
    <property type="component" value="Unassembled WGS sequence"/>
</dbReference>
<dbReference type="EMBL" id="WBMT01000003">
    <property type="protein sequence ID" value="KAB2350994.1"/>
    <property type="molecule type" value="Genomic_DNA"/>
</dbReference>
<evidence type="ECO:0000259" key="1">
    <source>
        <dbReference type="Pfam" id="PF12680"/>
    </source>
</evidence>
<protein>
    <submittedName>
        <fullName evidence="2">Nuclear transport factor 2 family protein</fullName>
    </submittedName>
</protein>
<sequence length="119" mass="13889">MRPRSLEAIVRSYYDHVDRGQLEALLALFHDDIEYERQGTPTIVGLPALRTFYESSRVIETGVHQLDQVLPGDAWVAVRGRFQGRLRDGQDVRLRFTDWHHFQDGKIIRRETLFPGRTV</sequence>
<dbReference type="InterPro" id="IPR037401">
    <property type="entry name" value="SnoaL-like"/>
</dbReference>
<gene>
    <name evidence="2" type="ORF">F8566_08590</name>
</gene>
<reference evidence="2 3" key="1">
    <citation type="submission" date="2019-09" db="EMBL/GenBank/DDBJ databases">
        <title>Actinomadura physcomitrii sp. nov., a novel actinomycete isolated from moss [Physcomitrium sphaericum (Ludw) Fuernr].</title>
        <authorList>
            <person name="Zhuang X."/>
            <person name="Liu C."/>
        </authorList>
    </citation>
    <scope>NUCLEOTIDE SEQUENCE [LARGE SCALE GENOMIC DNA]</scope>
    <source>
        <strain evidence="2 3">HMC1</strain>
    </source>
</reference>
<keyword evidence="3" id="KW-1185">Reference proteome</keyword>
<dbReference type="SUPFAM" id="SSF54427">
    <property type="entry name" value="NTF2-like"/>
    <property type="match status" value="1"/>
</dbReference>
<dbReference type="Pfam" id="PF12680">
    <property type="entry name" value="SnoaL_2"/>
    <property type="match status" value="1"/>
</dbReference>
<organism evidence="2 3">
    <name type="scientific">Actinomadura rudentiformis</name>
    <dbReference type="NCBI Taxonomy" id="359158"/>
    <lineage>
        <taxon>Bacteria</taxon>
        <taxon>Bacillati</taxon>
        <taxon>Actinomycetota</taxon>
        <taxon>Actinomycetes</taxon>
        <taxon>Streptosporangiales</taxon>
        <taxon>Thermomonosporaceae</taxon>
        <taxon>Actinomadura</taxon>
    </lineage>
</organism>